<evidence type="ECO:0000313" key="1">
    <source>
        <dbReference type="EMBL" id="PWB84948.1"/>
    </source>
</evidence>
<reference evidence="1 2" key="1">
    <citation type="submission" date="2017-03" db="EMBL/GenBank/DDBJ databases">
        <title>Genome sequence of Methanobrevibacter wosei.</title>
        <authorList>
            <person name="Poehlein A."/>
            <person name="Seedorf H."/>
            <person name="Daniel R."/>
        </authorList>
    </citation>
    <scope>NUCLEOTIDE SEQUENCE [LARGE SCALE GENOMIC DNA]</scope>
    <source>
        <strain evidence="1 2">DSM 11979</strain>
    </source>
</reference>
<evidence type="ECO:0000313" key="2">
    <source>
        <dbReference type="Proteomes" id="UP000245577"/>
    </source>
</evidence>
<dbReference type="PANTHER" id="PTHR39338:SF5">
    <property type="entry name" value="BLR6139 PROTEIN"/>
    <property type="match status" value="1"/>
</dbReference>
<protein>
    <submittedName>
        <fullName evidence="1">VWA domain containing CoxE-like protein</fullName>
    </submittedName>
</protein>
<comment type="caution">
    <text evidence="1">The sequence shown here is derived from an EMBL/GenBank/DDBJ whole genome shotgun (WGS) entry which is preliminary data.</text>
</comment>
<dbReference type="RefSeq" id="WP_116670047.1">
    <property type="nucleotide sequence ID" value="NZ_JALEWY010000004.1"/>
</dbReference>
<organism evidence="1 2">
    <name type="scientific">Methanobrevibacter woesei</name>
    <dbReference type="NCBI Taxonomy" id="190976"/>
    <lineage>
        <taxon>Archaea</taxon>
        <taxon>Methanobacteriati</taxon>
        <taxon>Methanobacteriota</taxon>
        <taxon>Methanomada group</taxon>
        <taxon>Methanobacteria</taxon>
        <taxon>Methanobacteriales</taxon>
        <taxon>Methanobacteriaceae</taxon>
        <taxon>Methanobrevibacter</taxon>
    </lineage>
</organism>
<dbReference type="OrthoDB" id="69112at2157"/>
<accession>A0A2U1S5P2</accession>
<dbReference type="PIRSF" id="PIRSF010256">
    <property type="entry name" value="CoxE_vWa"/>
    <property type="match status" value="1"/>
</dbReference>
<keyword evidence="2" id="KW-1185">Reference proteome</keyword>
<dbReference type="Proteomes" id="UP000245577">
    <property type="component" value="Unassembled WGS sequence"/>
</dbReference>
<dbReference type="PANTHER" id="PTHR39338">
    <property type="entry name" value="BLL5662 PROTEIN-RELATED"/>
    <property type="match status" value="1"/>
</dbReference>
<dbReference type="InterPro" id="IPR011195">
    <property type="entry name" value="UCP010256"/>
</dbReference>
<dbReference type="InterPro" id="IPR036748">
    <property type="entry name" value="MTH938-like_sf"/>
</dbReference>
<dbReference type="SUPFAM" id="SSF64076">
    <property type="entry name" value="MTH938-like"/>
    <property type="match status" value="1"/>
</dbReference>
<dbReference type="Pfam" id="PF05762">
    <property type="entry name" value="VWA_CoxE"/>
    <property type="match status" value="1"/>
</dbReference>
<dbReference type="AlphaFoldDB" id="A0A2U1S5P2"/>
<dbReference type="InterPro" id="IPR008912">
    <property type="entry name" value="Uncharacterised_CoxE"/>
</dbReference>
<dbReference type="EMBL" id="MZGU01000006">
    <property type="protein sequence ID" value="PWB84948.1"/>
    <property type="molecule type" value="Genomic_DNA"/>
</dbReference>
<gene>
    <name evidence="1" type="ORF">MBBWO_12590</name>
</gene>
<proteinExistence type="predicted"/>
<sequence length="386" mass="44737">MIDEIALLSKKLRDAGIPVSVRSTQSAVVTYNNLADEDRNILRTALRSIYIKDKYDIPKFNKIFDELFRPNDEFEQEAKSKANEKFTYGKGGPKSNKYIIKKPNSKSSKLRKEKINNEMLKQLSGQPLLEEVQKLERDGELMNKDLTKLNRFDPRMLEICQRLGRRIANKRSRRKSLAKTNRIDMRRTIRANLKYGGTPIELVKAKPRLHKNEHLFLNDISGSCEWISSWFFMLMYSTQTAFKNSRTFEFDNKVIETTGALKEDTLLNSFIKVKDLRIKNAMIHGTSNMYTAFEQFMDKVNLSNKSYVIILSDCRDWAGPKVDGVQSSRDLIEEMVRDSKKVIILNPEDRNKWDIVDSCVSLYEDAGAQVFEVNTLNQLARFVESM</sequence>
<name>A0A2U1S5P2_9EURY</name>